<comment type="caution">
    <text evidence="5">The sequence shown here is derived from an EMBL/GenBank/DDBJ whole genome shotgun (WGS) entry which is preliminary data.</text>
</comment>
<protein>
    <submittedName>
        <fullName evidence="5">HV349 protein</fullName>
    </submittedName>
</protein>
<feature type="non-terminal residue" evidence="5">
    <location>
        <position position="106"/>
    </location>
</feature>
<accession>A0A7K6E8Q4</accession>
<dbReference type="SUPFAM" id="SSF48726">
    <property type="entry name" value="Immunoglobulin"/>
    <property type="match status" value="1"/>
</dbReference>
<dbReference type="InterPro" id="IPR013106">
    <property type="entry name" value="Ig_V-set"/>
</dbReference>
<keyword evidence="3" id="KW-1280">Immunoglobulin</keyword>
<sequence length="106" mass="11864">GLWAQLRLEEVGGGLRAPGESVILSCRGSGFNFKDYFIYWYRQAPGGRLEWISYISSPTGTTEEYGTAVKGRAKISRDNSRSESYLSLQSLQRQDSARYFCAISHG</sequence>
<evidence type="ECO:0000313" key="6">
    <source>
        <dbReference type="Proteomes" id="UP000575029"/>
    </source>
</evidence>
<feature type="non-terminal residue" evidence="5">
    <location>
        <position position="1"/>
    </location>
</feature>
<dbReference type="PANTHER" id="PTHR23266">
    <property type="entry name" value="IMMUNOGLOBULIN HEAVY CHAIN"/>
    <property type="match status" value="1"/>
</dbReference>
<evidence type="ECO:0000256" key="3">
    <source>
        <dbReference type="ARBA" id="ARBA00043265"/>
    </source>
</evidence>
<dbReference type="AlphaFoldDB" id="A0A7K6E8Q4"/>
<feature type="domain" description="Ig-like" evidence="4">
    <location>
        <begin position="19"/>
        <end position="106"/>
    </location>
</feature>
<dbReference type="SMART" id="SM00406">
    <property type="entry name" value="IGv"/>
    <property type="match status" value="1"/>
</dbReference>
<evidence type="ECO:0000256" key="1">
    <source>
        <dbReference type="ARBA" id="ARBA00022859"/>
    </source>
</evidence>
<dbReference type="Gene3D" id="2.60.40.10">
    <property type="entry name" value="Immunoglobulins"/>
    <property type="match status" value="1"/>
</dbReference>
<organism evidence="5 6">
    <name type="scientific">Grantiella picta</name>
    <dbReference type="NCBI Taxonomy" id="266360"/>
    <lineage>
        <taxon>Eukaryota</taxon>
        <taxon>Metazoa</taxon>
        <taxon>Chordata</taxon>
        <taxon>Craniata</taxon>
        <taxon>Vertebrata</taxon>
        <taxon>Euteleostomi</taxon>
        <taxon>Archelosauria</taxon>
        <taxon>Archosauria</taxon>
        <taxon>Dinosauria</taxon>
        <taxon>Saurischia</taxon>
        <taxon>Theropoda</taxon>
        <taxon>Coelurosauria</taxon>
        <taxon>Aves</taxon>
        <taxon>Neognathae</taxon>
        <taxon>Neoaves</taxon>
        <taxon>Telluraves</taxon>
        <taxon>Australaves</taxon>
        <taxon>Passeriformes</taxon>
        <taxon>Meliphagoidea</taxon>
        <taxon>Meliphagidae</taxon>
        <taxon>Grantiella</taxon>
    </lineage>
</organism>
<dbReference type="GO" id="GO:0005576">
    <property type="term" value="C:extracellular region"/>
    <property type="evidence" value="ECO:0007669"/>
    <property type="project" value="UniProtKB-ARBA"/>
</dbReference>
<evidence type="ECO:0000259" key="4">
    <source>
        <dbReference type="PROSITE" id="PS50835"/>
    </source>
</evidence>
<dbReference type="Proteomes" id="UP000575029">
    <property type="component" value="Unassembled WGS sequence"/>
</dbReference>
<dbReference type="EMBL" id="VZRM01002871">
    <property type="protein sequence ID" value="NWV34728.1"/>
    <property type="molecule type" value="Genomic_DNA"/>
</dbReference>
<keyword evidence="1" id="KW-0391">Immunity</keyword>
<keyword evidence="2" id="KW-1064">Adaptive immunity</keyword>
<name>A0A7K6E8Q4_9PASS</name>
<dbReference type="InterPro" id="IPR007110">
    <property type="entry name" value="Ig-like_dom"/>
</dbReference>
<proteinExistence type="predicted"/>
<dbReference type="InterPro" id="IPR050199">
    <property type="entry name" value="IgHV"/>
</dbReference>
<keyword evidence="6" id="KW-1185">Reference proteome</keyword>
<reference evidence="5 6" key="1">
    <citation type="submission" date="2019-09" db="EMBL/GenBank/DDBJ databases">
        <title>Bird 10,000 Genomes (B10K) Project - Family phase.</title>
        <authorList>
            <person name="Zhang G."/>
        </authorList>
    </citation>
    <scope>NUCLEOTIDE SEQUENCE [LARGE SCALE GENOMIC DNA]</scope>
    <source>
        <strain evidence="5">B10K-DU-029-50</strain>
        <tissue evidence="5">Heart</tissue>
    </source>
</reference>
<gene>
    <name evidence="5" type="primary">Ighv349</name>
    <name evidence="5" type="ORF">GRAPIC_R04950</name>
</gene>
<dbReference type="Pfam" id="PF07686">
    <property type="entry name" value="V-set"/>
    <property type="match status" value="1"/>
</dbReference>
<evidence type="ECO:0000313" key="5">
    <source>
        <dbReference type="EMBL" id="NWV34728.1"/>
    </source>
</evidence>
<dbReference type="PROSITE" id="PS50835">
    <property type="entry name" value="IG_LIKE"/>
    <property type="match status" value="1"/>
</dbReference>
<dbReference type="InterPro" id="IPR036179">
    <property type="entry name" value="Ig-like_dom_sf"/>
</dbReference>
<dbReference type="InterPro" id="IPR013783">
    <property type="entry name" value="Ig-like_fold"/>
</dbReference>
<dbReference type="GO" id="GO:0019814">
    <property type="term" value="C:immunoglobulin complex"/>
    <property type="evidence" value="ECO:0007669"/>
    <property type="project" value="UniProtKB-KW"/>
</dbReference>
<dbReference type="GO" id="GO:0002250">
    <property type="term" value="P:adaptive immune response"/>
    <property type="evidence" value="ECO:0007669"/>
    <property type="project" value="UniProtKB-KW"/>
</dbReference>
<evidence type="ECO:0000256" key="2">
    <source>
        <dbReference type="ARBA" id="ARBA00023130"/>
    </source>
</evidence>